<dbReference type="EMBL" id="FTOH01000002">
    <property type="protein sequence ID" value="SIS51595.1"/>
    <property type="molecule type" value="Genomic_DNA"/>
</dbReference>
<evidence type="ECO:0000256" key="1">
    <source>
        <dbReference type="ARBA" id="ARBA00023002"/>
    </source>
</evidence>
<dbReference type="InterPro" id="IPR050415">
    <property type="entry name" value="MRET"/>
</dbReference>
<organism evidence="6 7">
    <name type="scientific">Thalassolituus maritimus</name>
    <dbReference type="NCBI Taxonomy" id="484498"/>
    <lineage>
        <taxon>Bacteria</taxon>
        <taxon>Pseudomonadati</taxon>
        <taxon>Pseudomonadota</taxon>
        <taxon>Gammaproteobacteria</taxon>
        <taxon>Oceanospirillales</taxon>
        <taxon>Oceanospirillaceae</taxon>
        <taxon>Thalassolituus</taxon>
    </lineage>
</organism>
<keyword evidence="2" id="KW-0455">Luminescence</keyword>
<dbReference type="Gene3D" id="3.10.20.30">
    <property type="match status" value="1"/>
</dbReference>
<dbReference type="InterPro" id="IPR039261">
    <property type="entry name" value="FNR_nucleotide-bd"/>
</dbReference>
<comment type="similarity">
    <text evidence="3">Belongs to the Fre/LuxG FAD/NAD(P) flavoprotein oxidoreductase family.</text>
</comment>
<evidence type="ECO:0000259" key="5">
    <source>
        <dbReference type="PROSITE" id="PS51384"/>
    </source>
</evidence>
<dbReference type="CDD" id="cd00207">
    <property type="entry name" value="fer2"/>
    <property type="match status" value="1"/>
</dbReference>
<feature type="domain" description="2Fe-2S ferredoxin-type" evidence="4">
    <location>
        <begin position="13"/>
        <end position="100"/>
    </location>
</feature>
<dbReference type="PROSITE" id="PS51085">
    <property type="entry name" value="2FE2S_FER_2"/>
    <property type="match status" value="1"/>
</dbReference>
<dbReference type="InterPro" id="IPR012675">
    <property type="entry name" value="Beta-grasp_dom_sf"/>
</dbReference>
<dbReference type="RefSeq" id="WP_076514311.1">
    <property type="nucleotide sequence ID" value="NZ_FTOH01000002.1"/>
</dbReference>
<dbReference type="PROSITE" id="PS51384">
    <property type="entry name" value="FAD_FR"/>
    <property type="match status" value="1"/>
</dbReference>
<dbReference type="PANTHER" id="PTHR47354:SF7">
    <property type="entry name" value="NAD(P)H-FLAVIN REDUCTASE"/>
    <property type="match status" value="1"/>
</dbReference>
<dbReference type="SUPFAM" id="SSF52343">
    <property type="entry name" value="Ferredoxin reductase-like, C-terminal NADP-linked domain"/>
    <property type="match status" value="1"/>
</dbReference>
<dbReference type="Proteomes" id="UP000185639">
    <property type="component" value="Unassembled WGS sequence"/>
</dbReference>
<dbReference type="InterPro" id="IPR017927">
    <property type="entry name" value="FAD-bd_FR_type"/>
</dbReference>
<dbReference type="OrthoDB" id="9806195at2"/>
<dbReference type="InterPro" id="IPR001041">
    <property type="entry name" value="2Fe-2S_ferredoxin-type"/>
</dbReference>
<evidence type="ECO:0000313" key="6">
    <source>
        <dbReference type="EMBL" id="SIS51595.1"/>
    </source>
</evidence>
<proteinExistence type="inferred from homology"/>
<gene>
    <name evidence="6" type="ORF">SAMN05421686_102150</name>
</gene>
<dbReference type="Pfam" id="PF00175">
    <property type="entry name" value="NAD_binding_1"/>
    <property type="match status" value="1"/>
</dbReference>
<evidence type="ECO:0000256" key="2">
    <source>
        <dbReference type="ARBA" id="ARBA00023223"/>
    </source>
</evidence>
<dbReference type="Pfam" id="PF00111">
    <property type="entry name" value="Fer2"/>
    <property type="match status" value="1"/>
</dbReference>
<dbReference type="SUPFAM" id="SSF63380">
    <property type="entry name" value="Riboflavin synthase domain-like"/>
    <property type="match status" value="1"/>
</dbReference>
<reference evidence="7" key="1">
    <citation type="submission" date="2017-01" db="EMBL/GenBank/DDBJ databases">
        <authorList>
            <person name="Varghese N."/>
            <person name="Submissions S."/>
        </authorList>
    </citation>
    <scope>NUCLEOTIDE SEQUENCE [LARGE SCALE GENOMIC DNA]</scope>
    <source>
        <strain evidence="7">DSM 24913</strain>
    </source>
</reference>
<dbReference type="PANTHER" id="PTHR47354">
    <property type="entry name" value="NADH OXIDOREDUCTASE HCR"/>
    <property type="match status" value="1"/>
</dbReference>
<dbReference type="InterPro" id="IPR001433">
    <property type="entry name" value="OxRdtase_FAD/NAD-bd"/>
</dbReference>
<dbReference type="Gene3D" id="2.40.30.10">
    <property type="entry name" value="Translation factors"/>
    <property type="match status" value="1"/>
</dbReference>
<sequence>MSDPANPKDGRTHRITFQPNGVTIRCRSDQTIADAALEQRVILPVSCENGICHVCMGERLSGELGFRNELGNPILEQDNQVLCCVAFPKSDVEIVMTDVFAPDHKQPATLACQVQSVELLADDVYRVILLAPAGKAPDFWAGQYLMLHIGNDANEEQLPYSIASAPGALTGKEPREIELHIAANSDKANEVVNFLQQAVIARITVPAGDCYINQHFLDQRKGQPLLMVAAGSGFSQIKALIEATLALDPEREIHLYWSNRAAVGFYLPELPQSWQNNFSNFHYHPIIQQHADDWNGRAGWIYEVIHEDFDDLTNVDMFACGSPNMVFGTLDQLEPLGLKESNMHSDVFAYANRADFSANS</sequence>
<dbReference type="STRING" id="484498.SAMN05421686_102150"/>
<protein>
    <submittedName>
        <fullName evidence="6">CDP-4-dehydro-6-deoxyglucose reductase</fullName>
    </submittedName>
</protein>
<name>A0A1N7JQK4_9GAMM</name>
<dbReference type="Gene3D" id="3.40.50.80">
    <property type="entry name" value="Nucleotide-binding domain of ferredoxin-NADP reductase (FNR) module"/>
    <property type="match status" value="1"/>
</dbReference>
<dbReference type="SUPFAM" id="SSF54292">
    <property type="entry name" value="2Fe-2S ferredoxin-like"/>
    <property type="match status" value="1"/>
</dbReference>
<dbReference type="CDD" id="cd06189">
    <property type="entry name" value="flavin_oxioreductase"/>
    <property type="match status" value="1"/>
</dbReference>
<dbReference type="GO" id="GO:0016491">
    <property type="term" value="F:oxidoreductase activity"/>
    <property type="evidence" value="ECO:0007669"/>
    <property type="project" value="UniProtKB-KW"/>
</dbReference>
<evidence type="ECO:0000313" key="7">
    <source>
        <dbReference type="Proteomes" id="UP000185639"/>
    </source>
</evidence>
<accession>A0A1N7JQK4</accession>
<keyword evidence="7" id="KW-1185">Reference proteome</keyword>
<evidence type="ECO:0000259" key="4">
    <source>
        <dbReference type="PROSITE" id="PS51085"/>
    </source>
</evidence>
<evidence type="ECO:0000256" key="3">
    <source>
        <dbReference type="ARBA" id="ARBA00038177"/>
    </source>
</evidence>
<feature type="domain" description="FAD-binding FR-type" evidence="5">
    <location>
        <begin position="107"/>
        <end position="227"/>
    </location>
</feature>
<dbReference type="GO" id="GO:0008218">
    <property type="term" value="P:bioluminescence"/>
    <property type="evidence" value="ECO:0007669"/>
    <property type="project" value="UniProtKB-KW"/>
</dbReference>
<dbReference type="GO" id="GO:0051536">
    <property type="term" value="F:iron-sulfur cluster binding"/>
    <property type="evidence" value="ECO:0007669"/>
    <property type="project" value="InterPro"/>
</dbReference>
<keyword evidence="1" id="KW-0560">Oxidoreductase</keyword>
<dbReference type="InterPro" id="IPR017938">
    <property type="entry name" value="Riboflavin_synthase-like_b-brl"/>
</dbReference>
<dbReference type="AlphaFoldDB" id="A0A1N7JQK4"/>
<dbReference type="InterPro" id="IPR036010">
    <property type="entry name" value="2Fe-2S_ferredoxin-like_sf"/>
</dbReference>